<evidence type="ECO:0000256" key="9">
    <source>
        <dbReference type="PIRSR" id="PIRSR602401-1"/>
    </source>
</evidence>
<evidence type="ECO:0000256" key="2">
    <source>
        <dbReference type="ARBA" id="ARBA00005179"/>
    </source>
</evidence>
<dbReference type="EMBL" id="KI925459">
    <property type="protein sequence ID" value="ETW80436.1"/>
    <property type="molecule type" value="Genomic_DNA"/>
</dbReference>
<keyword evidence="4 9" id="KW-0349">Heme</keyword>
<dbReference type="Pfam" id="PF00067">
    <property type="entry name" value="p450"/>
    <property type="match status" value="1"/>
</dbReference>
<evidence type="ECO:0000256" key="4">
    <source>
        <dbReference type="ARBA" id="ARBA00022617"/>
    </source>
</evidence>
<dbReference type="eggNOG" id="KOG0156">
    <property type="taxonomic scope" value="Eukaryota"/>
</dbReference>
<evidence type="ECO:0000256" key="3">
    <source>
        <dbReference type="ARBA" id="ARBA00010617"/>
    </source>
</evidence>
<dbReference type="RefSeq" id="XP_009547189.1">
    <property type="nucleotide sequence ID" value="XM_009548894.1"/>
</dbReference>
<evidence type="ECO:0000256" key="1">
    <source>
        <dbReference type="ARBA" id="ARBA00001971"/>
    </source>
</evidence>
<keyword evidence="5 9" id="KW-0479">Metal-binding</keyword>
<dbReference type="AlphaFoldDB" id="W4K5W3"/>
<accession>W4K5W3</accession>
<evidence type="ECO:0000313" key="11">
    <source>
        <dbReference type="EMBL" id="ETW80436.1"/>
    </source>
</evidence>
<dbReference type="CDD" id="cd11065">
    <property type="entry name" value="CYP64-like"/>
    <property type="match status" value="1"/>
</dbReference>
<reference evidence="11 12" key="1">
    <citation type="journal article" date="2012" name="New Phytol.">
        <title>Insight into trade-off between wood decay and parasitism from the genome of a fungal forest pathogen.</title>
        <authorList>
            <person name="Olson A."/>
            <person name="Aerts A."/>
            <person name="Asiegbu F."/>
            <person name="Belbahri L."/>
            <person name="Bouzid O."/>
            <person name="Broberg A."/>
            <person name="Canback B."/>
            <person name="Coutinho P.M."/>
            <person name="Cullen D."/>
            <person name="Dalman K."/>
            <person name="Deflorio G."/>
            <person name="van Diepen L.T."/>
            <person name="Dunand C."/>
            <person name="Duplessis S."/>
            <person name="Durling M."/>
            <person name="Gonthier P."/>
            <person name="Grimwood J."/>
            <person name="Fossdal C.G."/>
            <person name="Hansson D."/>
            <person name="Henrissat B."/>
            <person name="Hietala A."/>
            <person name="Himmelstrand K."/>
            <person name="Hoffmeister D."/>
            <person name="Hogberg N."/>
            <person name="James T.Y."/>
            <person name="Karlsson M."/>
            <person name="Kohler A."/>
            <person name="Kues U."/>
            <person name="Lee Y.H."/>
            <person name="Lin Y.C."/>
            <person name="Lind M."/>
            <person name="Lindquist E."/>
            <person name="Lombard V."/>
            <person name="Lucas S."/>
            <person name="Lunden K."/>
            <person name="Morin E."/>
            <person name="Murat C."/>
            <person name="Park J."/>
            <person name="Raffaello T."/>
            <person name="Rouze P."/>
            <person name="Salamov A."/>
            <person name="Schmutz J."/>
            <person name="Solheim H."/>
            <person name="Stahlberg J."/>
            <person name="Velez H."/>
            <person name="de Vries R.P."/>
            <person name="Wiebenga A."/>
            <person name="Woodward S."/>
            <person name="Yakovlev I."/>
            <person name="Garbelotto M."/>
            <person name="Martin F."/>
            <person name="Grigoriev I.V."/>
            <person name="Stenlid J."/>
        </authorList>
    </citation>
    <scope>NUCLEOTIDE SEQUENCE [LARGE SCALE GENOMIC DNA]</scope>
    <source>
        <strain evidence="11 12">TC 32-1</strain>
    </source>
</reference>
<dbReference type="InParanoid" id="W4K5W3"/>
<dbReference type="GO" id="GO:0020037">
    <property type="term" value="F:heme binding"/>
    <property type="evidence" value="ECO:0007669"/>
    <property type="project" value="InterPro"/>
</dbReference>
<dbReference type="HOGENOM" id="CLU_001570_2_0_1"/>
<dbReference type="PRINTS" id="PR00463">
    <property type="entry name" value="EP450I"/>
</dbReference>
<keyword evidence="7 9" id="KW-0408">Iron</keyword>
<dbReference type="InterPro" id="IPR017972">
    <property type="entry name" value="Cyt_P450_CS"/>
</dbReference>
<evidence type="ECO:0000256" key="7">
    <source>
        <dbReference type="ARBA" id="ARBA00023004"/>
    </source>
</evidence>
<dbReference type="InterPro" id="IPR036396">
    <property type="entry name" value="Cyt_P450_sf"/>
</dbReference>
<name>W4K5W3_HETIT</name>
<dbReference type="Gene3D" id="1.10.630.10">
    <property type="entry name" value="Cytochrome P450"/>
    <property type="match status" value="1"/>
</dbReference>
<dbReference type="PRINTS" id="PR00385">
    <property type="entry name" value="P450"/>
</dbReference>
<dbReference type="GO" id="GO:0005506">
    <property type="term" value="F:iron ion binding"/>
    <property type="evidence" value="ECO:0007669"/>
    <property type="project" value="InterPro"/>
</dbReference>
<dbReference type="InterPro" id="IPR002401">
    <property type="entry name" value="Cyt_P450_E_grp-I"/>
</dbReference>
<dbReference type="PROSITE" id="PS00086">
    <property type="entry name" value="CYTOCHROME_P450"/>
    <property type="match status" value="1"/>
</dbReference>
<comment type="cofactor">
    <cofactor evidence="1 9">
        <name>heme</name>
        <dbReference type="ChEBI" id="CHEBI:30413"/>
    </cofactor>
</comment>
<dbReference type="GeneID" id="20668208"/>
<dbReference type="PANTHER" id="PTHR46300:SF7">
    <property type="entry name" value="P450, PUTATIVE (EUROFUNG)-RELATED"/>
    <property type="match status" value="1"/>
</dbReference>
<protein>
    <recommendedName>
        <fullName evidence="13">Cytochrome P450</fullName>
    </recommendedName>
</protein>
<dbReference type="OrthoDB" id="2789670at2759"/>
<proteinExistence type="inferred from homology"/>
<evidence type="ECO:0000313" key="12">
    <source>
        <dbReference type="Proteomes" id="UP000030671"/>
    </source>
</evidence>
<sequence length="484" mass="55130">MDTTISRVRRTPLPPGPKASWWFGKVPLPKVAPWRTLASWRETYGDIAYISQLGNSVLYINSARAAYDLLEKRSANYSSRPAWPMVQDLMPYGPYWRKHRALFQKQFPPNSPRYQPVQVKEVHALLRNLARSPENLHYHIQRNASGLIMRISYGHQIKEEGDIYVTLAETAMATSVQAGIYGTYLVDYIPLLKYVPDWMPGANFKRQAKEWRKLVEAMVDKPFEMTKERMASGTAEPCFTTLELQDSADQAKEPGYITIIKGVAAVSYAGGSDTTVSSTESFLLAMMLHPEVQRKAQEQIDKAIGHDRLPQFSDKKDLPYIDCILWEVLRWKPIVPLSIAHYTVKEDVYEGYLIPKGTTVFPNVWAIMNDEDAYPDHSAFRPERFEDRKRNSELGINPLPDAAFGFGRRTCPGRWLAIDTLWITIASILAVYDISKAVDKYGAFIEPDTEYTTALVSRPKPFKCSIVPRSSSALELIRQTEDEH</sequence>
<gene>
    <name evidence="11" type="ORF">HETIRDRAFT_169188</name>
</gene>
<evidence type="ECO:0000256" key="5">
    <source>
        <dbReference type="ARBA" id="ARBA00022723"/>
    </source>
</evidence>
<dbReference type="GO" id="GO:0016705">
    <property type="term" value="F:oxidoreductase activity, acting on paired donors, with incorporation or reduction of molecular oxygen"/>
    <property type="evidence" value="ECO:0007669"/>
    <property type="project" value="InterPro"/>
</dbReference>
<dbReference type="KEGG" id="hir:HETIRDRAFT_169188"/>
<organism evidence="11 12">
    <name type="scientific">Heterobasidion irregulare (strain TC 32-1)</name>
    <dbReference type="NCBI Taxonomy" id="747525"/>
    <lineage>
        <taxon>Eukaryota</taxon>
        <taxon>Fungi</taxon>
        <taxon>Dikarya</taxon>
        <taxon>Basidiomycota</taxon>
        <taxon>Agaricomycotina</taxon>
        <taxon>Agaricomycetes</taxon>
        <taxon>Russulales</taxon>
        <taxon>Bondarzewiaceae</taxon>
        <taxon>Heterobasidion</taxon>
        <taxon>Heterobasidion annosum species complex</taxon>
    </lineage>
</organism>
<evidence type="ECO:0000256" key="8">
    <source>
        <dbReference type="ARBA" id="ARBA00023033"/>
    </source>
</evidence>
<keyword evidence="8 10" id="KW-0503">Monooxygenase</keyword>
<keyword evidence="12" id="KW-1185">Reference proteome</keyword>
<dbReference type="SUPFAM" id="SSF48264">
    <property type="entry name" value="Cytochrome P450"/>
    <property type="match status" value="1"/>
</dbReference>
<keyword evidence="6 10" id="KW-0560">Oxidoreductase</keyword>
<dbReference type="InterPro" id="IPR050364">
    <property type="entry name" value="Cytochrome_P450_fung"/>
</dbReference>
<dbReference type="GO" id="GO:0004497">
    <property type="term" value="F:monooxygenase activity"/>
    <property type="evidence" value="ECO:0007669"/>
    <property type="project" value="UniProtKB-KW"/>
</dbReference>
<feature type="binding site" description="axial binding residue" evidence="9">
    <location>
        <position position="411"/>
    </location>
    <ligand>
        <name>heme</name>
        <dbReference type="ChEBI" id="CHEBI:30413"/>
    </ligand>
    <ligandPart>
        <name>Fe</name>
        <dbReference type="ChEBI" id="CHEBI:18248"/>
    </ligandPart>
</feature>
<dbReference type="PANTHER" id="PTHR46300">
    <property type="entry name" value="P450, PUTATIVE (EUROFUNG)-RELATED-RELATED"/>
    <property type="match status" value="1"/>
</dbReference>
<evidence type="ECO:0000256" key="10">
    <source>
        <dbReference type="RuleBase" id="RU000461"/>
    </source>
</evidence>
<evidence type="ECO:0000256" key="6">
    <source>
        <dbReference type="ARBA" id="ARBA00023002"/>
    </source>
</evidence>
<dbReference type="InterPro" id="IPR001128">
    <property type="entry name" value="Cyt_P450"/>
</dbReference>
<comment type="similarity">
    <text evidence="3 10">Belongs to the cytochrome P450 family.</text>
</comment>
<evidence type="ECO:0008006" key="13">
    <source>
        <dbReference type="Google" id="ProtNLM"/>
    </source>
</evidence>
<dbReference type="Proteomes" id="UP000030671">
    <property type="component" value="Unassembled WGS sequence"/>
</dbReference>
<comment type="pathway">
    <text evidence="2">Secondary metabolite biosynthesis.</text>
</comment>